<feature type="transmembrane region" description="Helical" evidence="2">
    <location>
        <begin position="228"/>
        <end position="249"/>
    </location>
</feature>
<dbReference type="PANTHER" id="PTHR33372">
    <property type="match status" value="1"/>
</dbReference>
<evidence type="ECO:0008006" key="4">
    <source>
        <dbReference type="Google" id="ProtNLM"/>
    </source>
</evidence>
<evidence type="ECO:0000256" key="2">
    <source>
        <dbReference type="SAM" id="Phobius"/>
    </source>
</evidence>
<reference evidence="3" key="1">
    <citation type="submission" date="2021-01" db="EMBL/GenBank/DDBJ databases">
        <authorList>
            <person name="Corre E."/>
            <person name="Pelletier E."/>
            <person name="Niang G."/>
            <person name="Scheremetjew M."/>
            <person name="Finn R."/>
            <person name="Kale V."/>
            <person name="Holt S."/>
            <person name="Cochrane G."/>
            <person name="Meng A."/>
            <person name="Brown T."/>
            <person name="Cohen L."/>
        </authorList>
    </citation>
    <scope>NUCLEOTIDE SEQUENCE</scope>
    <source>
        <strain evidence="3">PLY429</strain>
    </source>
</reference>
<dbReference type="Pfam" id="PF11833">
    <property type="entry name" value="CPP1-like"/>
    <property type="match status" value="1"/>
</dbReference>
<gene>
    <name evidence="3" type="ORF">TCHU04912_LOCUS20401</name>
</gene>
<accession>A0A7S1T513</accession>
<evidence type="ECO:0000256" key="1">
    <source>
        <dbReference type="SAM" id="MobiDB-lite"/>
    </source>
</evidence>
<sequence>MACLCIATSLAPSPSRIAAQSRPARATEHRPRAAVIRSTSGFLAGRSFSGRNNRRVRMNSSSEGKDAPSETMSPEEALQLLEVSADASFDAIVAAKDAKLAEGVPGSKVDAAYDALLVQSMRKRLSGEVDTRIRFADVPKYKPPPKKESPLANINLPGGLAVENMPQDKSLTLAASFGVFASWALIQGVTDSPSAALTDVAGLQLGLSFAASIYFLREYKRLSIGRAVAITGGGLVLGALLGGLVQGWLRVDIVPLGSFGSPGVLVSEFSILSIWAACTFLA</sequence>
<dbReference type="PANTHER" id="PTHR33372:SF2">
    <property type="entry name" value="PROTEIN CHAPERONE-LIKE PROTEIN OF POR1, CHLOROPLASTIC"/>
    <property type="match status" value="1"/>
</dbReference>
<dbReference type="AlphaFoldDB" id="A0A7S1T513"/>
<evidence type="ECO:0000313" key="3">
    <source>
        <dbReference type="EMBL" id="CAD9221109.1"/>
    </source>
</evidence>
<dbReference type="GO" id="GO:0031969">
    <property type="term" value="C:chloroplast membrane"/>
    <property type="evidence" value="ECO:0007669"/>
    <property type="project" value="TreeGrafter"/>
</dbReference>
<proteinExistence type="predicted"/>
<dbReference type="InterPro" id="IPR021788">
    <property type="entry name" value="CPP1-like"/>
</dbReference>
<keyword evidence="2" id="KW-0472">Membrane</keyword>
<name>A0A7S1T513_9CHLO</name>
<dbReference type="EMBL" id="HBGG01039606">
    <property type="protein sequence ID" value="CAD9221109.1"/>
    <property type="molecule type" value="Transcribed_RNA"/>
</dbReference>
<feature type="transmembrane region" description="Helical" evidence="2">
    <location>
        <begin position="261"/>
        <end position="281"/>
    </location>
</feature>
<keyword evidence="2" id="KW-0812">Transmembrane</keyword>
<feature type="region of interest" description="Disordered" evidence="1">
    <location>
        <begin position="46"/>
        <end position="74"/>
    </location>
</feature>
<organism evidence="3">
    <name type="scientific">Tetraselmis chuii</name>
    <dbReference type="NCBI Taxonomy" id="63592"/>
    <lineage>
        <taxon>Eukaryota</taxon>
        <taxon>Viridiplantae</taxon>
        <taxon>Chlorophyta</taxon>
        <taxon>core chlorophytes</taxon>
        <taxon>Chlorodendrophyceae</taxon>
        <taxon>Chlorodendrales</taxon>
        <taxon>Chlorodendraceae</taxon>
        <taxon>Tetraselmis</taxon>
    </lineage>
</organism>
<keyword evidence="2" id="KW-1133">Transmembrane helix</keyword>
<protein>
    <recommendedName>
        <fullName evidence="4">Protein CHAPERONE-LIKE PROTEIN OF POR1, chloroplastic</fullName>
    </recommendedName>
</protein>